<dbReference type="Proteomes" id="UP000054565">
    <property type="component" value="Unassembled WGS sequence"/>
</dbReference>
<reference evidence="2" key="1">
    <citation type="journal article" date="2010" name="Genome Res.">
        <title>Population genomic sequencing of Coccidioides fungi reveals recent hybridization and transposon control.</title>
        <authorList>
            <person name="Neafsey D.E."/>
            <person name="Barker B.M."/>
            <person name="Sharpton T.J."/>
            <person name="Stajich J.E."/>
            <person name="Park D.J."/>
            <person name="Whiston E."/>
            <person name="Hung C.-Y."/>
            <person name="McMahan C."/>
            <person name="White J."/>
            <person name="Sykes S."/>
            <person name="Heiman D."/>
            <person name="Young S."/>
            <person name="Zeng Q."/>
            <person name="Abouelleil A."/>
            <person name="Aftuck L."/>
            <person name="Bessette D."/>
            <person name="Brown A."/>
            <person name="FitzGerald M."/>
            <person name="Lui A."/>
            <person name="Macdonald J.P."/>
            <person name="Priest M."/>
            <person name="Orbach M.J."/>
            <person name="Galgiani J.N."/>
            <person name="Kirkland T.N."/>
            <person name="Cole G.T."/>
            <person name="Birren B.W."/>
            <person name="Henn M.R."/>
            <person name="Taylor J.W."/>
            <person name="Rounsley S.D."/>
        </authorList>
    </citation>
    <scope>NUCLEOTIDE SEQUENCE [LARGE SCALE GENOMIC DNA]</scope>
    <source>
        <strain evidence="2">RMSCC 2394</strain>
    </source>
</reference>
<sequence length="150" mass="16312">MSPTDGPTASQDEGSWSVGCVLRYKDGRERNGLWVAPQTLREEEGLIELPGSLVNGRERDGSEIVNLTVENRAKPGPFTVSQMADELSIERRAHQLARCAAVTPWRLGLAVKLQRPANRSTVLASHCPVRLRIIGNFGNRGEATALAPAD</sequence>
<organism evidence="1 2">
    <name type="scientific">Coccidioides immitis RMSCC 2394</name>
    <dbReference type="NCBI Taxonomy" id="404692"/>
    <lineage>
        <taxon>Eukaryota</taxon>
        <taxon>Fungi</taxon>
        <taxon>Dikarya</taxon>
        <taxon>Ascomycota</taxon>
        <taxon>Pezizomycotina</taxon>
        <taxon>Eurotiomycetes</taxon>
        <taxon>Eurotiomycetidae</taxon>
        <taxon>Onygenales</taxon>
        <taxon>Onygenaceae</taxon>
        <taxon>Coccidioides</taxon>
    </lineage>
</organism>
<evidence type="ECO:0000313" key="2">
    <source>
        <dbReference type="Proteomes" id="UP000054565"/>
    </source>
</evidence>
<accession>A0A0J6XX81</accession>
<proteinExistence type="predicted"/>
<evidence type="ECO:0000313" key="1">
    <source>
        <dbReference type="EMBL" id="KMP00811.1"/>
    </source>
</evidence>
<name>A0A0J6XX81_COCIT</name>
<protein>
    <submittedName>
        <fullName evidence="1">Uncharacterized protein</fullName>
    </submittedName>
</protein>
<dbReference type="AlphaFoldDB" id="A0A0J6XX81"/>
<dbReference type="EMBL" id="DS028093">
    <property type="protein sequence ID" value="KMP00811.1"/>
    <property type="molecule type" value="Genomic_DNA"/>
</dbReference>
<gene>
    <name evidence="1" type="ORF">CIRG_00953</name>
</gene>